<keyword evidence="2" id="KW-0446">Lipid-binding</keyword>
<sequence length="217" mass="23921">MEVGQVHDPTFFHTLNHLIGHVFPREWRGGLKTVAASEEGEPSQAVPQNAGSPSPVSHTRAARLPTFRDITFTSTSLQPLKMVSQFAGIKYKLDKSENFDEYMKALGVGMLTRKVGNSISPVVELVDNGDSSYTLKSSSTFKNTAITFKLGEEFQQETPDGRKVATVITQDGDSKLVEVQKGDKSTTIVREFTKDTVNMTLTIDSIVCTRNYKVVES</sequence>
<evidence type="ECO:0000256" key="6">
    <source>
        <dbReference type="RuleBase" id="RU003696"/>
    </source>
</evidence>
<feature type="compositionally biased region" description="Polar residues" evidence="7">
    <location>
        <begin position="45"/>
        <end position="57"/>
    </location>
</feature>
<comment type="caution">
    <text evidence="9">The sequence shown here is derived from an EMBL/GenBank/DDBJ whole genome shotgun (WGS) entry which is preliminary data.</text>
</comment>
<dbReference type="Proteomes" id="UP000466442">
    <property type="component" value="Unassembled WGS sequence"/>
</dbReference>
<dbReference type="Pfam" id="PF00061">
    <property type="entry name" value="Lipocalin"/>
    <property type="match status" value="1"/>
</dbReference>
<dbReference type="PANTHER" id="PTHR11955">
    <property type="entry name" value="FATTY ACID BINDING PROTEIN"/>
    <property type="match status" value="1"/>
</dbReference>
<evidence type="ECO:0000259" key="8">
    <source>
        <dbReference type="PROSITE" id="PS00214"/>
    </source>
</evidence>
<comment type="similarity">
    <text evidence="1 6">Belongs to the calycin superfamily. Fatty-acid binding protein (FABP) family.</text>
</comment>
<dbReference type="GO" id="GO:0005504">
    <property type="term" value="F:fatty acid binding"/>
    <property type="evidence" value="ECO:0007669"/>
    <property type="project" value="UniProtKB-ARBA"/>
</dbReference>
<gene>
    <name evidence="9" type="ORF">GE061_010732</name>
</gene>
<comment type="function">
    <text evidence="3">Binds fatty acids in a 1:1 molar ratio.</text>
</comment>
<accession>A0A6A4JZJ3</accession>
<dbReference type="PROSITE" id="PS00214">
    <property type="entry name" value="FABP"/>
    <property type="match status" value="1"/>
</dbReference>
<dbReference type="CDD" id="cd19852">
    <property type="entry name" value="FABP_pancrustacea"/>
    <property type="match status" value="1"/>
</dbReference>
<dbReference type="InterPro" id="IPR031259">
    <property type="entry name" value="ILBP"/>
</dbReference>
<dbReference type="InterPro" id="IPR000566">
    <property type="entry name" value="Lipocln_cytosolic_FA-bd_dom"/>
</dbReference>
<dbReference type="Gene3D" id="2.40.128.20">
    <property type="match status" value="1"/>
</dbReference>
<evidence type="ECO:0000256" key="7">
    <source>
        <dbReference type="SAM" id="MobiDB-lite"/>
    </source>
</evidence>
<proteinExistence type="inferred from homology"/>
<reference evidence="9" key="1">
    <citation type="journal article" date="2021" name="Mol. Ecol. Resour.">
        <title>Apolygus lucorum genome provides insights into omnivorousness and mesophyll feeding.</title>
        <authorList>
            <person name="Liu Y."/>
            <person name="Liu H."/>
            <person name="Wang H."/>
            <person name="Huang T."/>
            <person name="Liu B."/>
            <person name="Yang B."/>
            <person name="Yin L."/>
            <person name="Li B."/>
            <person name="Zhang Y."/>
            <person name="Zhang S."/>
            <person name="Jiang F."/>
            <person name="Zhang X."/>
            <person name="Ren Y."/>
            <person name="Wang B."/>
            <person name="Wang S."/>
            <person name="Lu Y."/>
            <person name="Wu K."/>
            <person name="Fan W."/>
            <person name="Wang G."/>
        </authorList>
    </citation>
    <scope>NUCLEOTIDE SEQUENCE</scope>
    <source>
        <strain evidence="9">12Hb</strain>
    </source>
</reference>
<evidence type="ECO:0000256" key="2">
    <source>
        <dbReference type="ARBA" id="ARBA00023121"/>
    </source>
</evidence>
<dbReference type="PRINTS" id="PR00178">
    <property type="entry name" value="FATTYACIDBP"/>
</dbReference>
<evidence type="ECO:0000256" key="4">
    <source>
        <dbReference type="ARBA" id="ARBA00072951"/>
    </source>
</evidence>
<dbReference type="AlphaFoldDB" id="A0A6A4JZJ3"/>
<keyword evidence="6" id="KW-0813">Transport</keyword>
<evidence type="ECO:0000256" key="3">
    <source>
        <dbReference type="ARBA" id="ARBA00057009"/>
    </source>
</evidence>
<dbReference type="FunFam" id="2.40.128.20:FF:000001">
    <property type="entry name" value="Fatty acid-binding protein, adipocyte"/>
    <property type="match status" value="1"/>
</dbReference>
<feature type="domain" description="Cytosolic fatty-acid binding proteins" evidence="8">
    <location>
        <begin position="89"/>
        <end position="106"/>
    </location>
</feature>
<dbReference type="SUPFAM" id="SSF50814">
    <property type="entry name" value="Lipocalins"/>
    <property type="match status" value="1"/>
</dbReference>
<name>A0A6A4JZJ3_APOLU</name>
<keyword evidence="10" id="KW-1185">Reference proteome</keyword>
<protein>
    <recommendedName>
        <fullName evidence="4">Fatty acid-binding protein, muscle</fullName>
    </recommendedName>
    <alternativeName>
        <fullName evidence="5">M-FABP</fullName>
    </alternativeName>
</protein>
<organism evidence="9 10">
    <name type="scientific">Apolygus lucorum</name>
    <name type="common">Small green plant bug</name>
    <name type="synonym">Lygocoris lucorum</name>
    <dbReference type="NCBI Taxonomy" id="248454"/>
    <lineage>
        <taxon>Eukaryota</taxon>
        <taxon>Metazoa</taxon>
        <taxon>Ecdysozoa</taxon>
        <taxon>Arthropoda</taxon>
        <taxon>Hexapoda</taxon>
        <taxon>Insecta</taxon>
        <taxon>Pterygota</taxon>
        <taxon>Neoptera</taxon>
        <taxon>Paraneoptera</taxon>
        <taxon>Hemiptera</taxon>
        <taxon>Heteroptera</taxon>
        <taxon>Panheteroptera</taxon>
        <taxon>Cimicomorpha</taxon>
        <taxon>Miridae</taxon>
        <taxon>Mirini</taxon>
        <taxon>Apolygus</taxon>
    </lineage>
</organism>
<evidence type="ECO:0000313" key="10">
    <source>
        <dbReference type="Proteomes" id="UP000466442"/>
    </source>
</evidence>
<dbReference type="OrthoDB" id="354351at2759"/>
<feature type="region of interest" description="Disordered" evidence="7">
    <location>
        <begin position="35"/>
        <end position="59"/>
    </location>
</feature>
<evidence type="ECO:0000256" key="1">
    <source>
        <dbReference type="ARBA" id="ARBA00008390"/>
    </source>
</evidence>
<evidence type="ECO:0000256" key="5">
    <source>
        <dbReference type="ARBA" id="ARBA00081149"/>
    </source>
</evidence>
<dbReference type="EMBL" id="WIXP02000003">
    <property type="protein sequence ID" value="KAF6213018.1"/>
    <property type="molecule type" value="Genomic_DNA"/>
</dbReference>
<dbReference type="InterPro" id="IPR012674">
    <property type="entry name" value="Calycin"/>
</dbReference>
<dbReference type="InterPro" id="IPR000463">
    <property type="entry name" value="Fatty_acid-bd"/>
</dbReference>
<evidence type="ECO:0000313" key="9">
    <source>
        <dbReference type="EMBL" id="KAF6213018.1"/>
    </source>
</evidence>